<gene>
    <name evidence="2" type="ORF">IAG42_29085</name>
</gene>
<dbReference type="EMBL" id="CP061281">
    <property type="protein sequence ID" value="QNS07254.1"/>
    <property type="molecule type" value="Genomic_DNA"/>
</dbReference>
<dbReference type="InterPro" id="IPR012338">
    <property type="entry name" value="Beta-lactam/transpept-like"/>
</dbReference>
<accession>A0A7H1BEU9</accession>
<dbReference type="GO" id="GO:0046677">
    <property type="term" value="P:response to antibiotic"/>
    <property type="evidence" value="ECO:0007669"/>
    <property type="project" value="InterPro"/>
</dbReference>
<dbReference type="KEGG" id="sxn:IAG42_29085"/>
<sequence>MDSALAAAVAPVVEGHDGRLSVAVLDTVSGRSAAYAPDGGTYDTASVVKLGVLCALLLSAQDAGRELTAGERARAAAMIERSDNEATSELWDALGRAEALDAAHARLGLTGTTGGAGPLWGLTRTTAADQVALLRQVFGVGEGLVLSAASRSCVRELMGRVVAGQAWGVSAAGAAELKNGWLPRSTTGLWVVNSVGRVRADGVRALVAVLSDGSPTMDAGVALVEAVARAAVGVVVSGGG</sequence>
<dbReference type="SUPFAM" id="SSF56601">
    <property type="entry name" value="beta-lactamase/transpeptidase-like"/>
    <property type="match status" value="1"/>
</dbReference>
<evidence type="ECO:0000313" key="2">
    <source>
        <dbReference type="EMBL" id="QNS07254.1"/>
    </source>
</evidence>
<feature type="domain" description="Beta-lactamase class A catalytic" evidence="1">
    <location>
        <begin position="75"/>
        <end position="166"/>
    </location>
</feature>
<dbReference type="Proteomes" id="UP000516428">
    <property type="component" value="Chromosome"/>
</dbReference>
<dbReference type="InterPro" id="IPR045155">
    <property type="entry name" value="Beta-lactam_cat"/>
</dbReference>
<reference evidence="2 3" key="1">
    <citation type="submission" date="2020-09" db="EMBL/GenBank/DDBJ databases">
        <title>A novel species.</title>
        <authorList>
            <person name="Gao J."/>
        </authorList>
    </citation>
    <scope>NUCLEOTIDE SEQUENCE [LARGE SCALE GENOMIC DNA]</scope>
    <source>
        <strain evidence="2 3">CRXT-Y-14</strain>
    </source>
</reference>
<organism evidence="2 3">
    <name type="scientific">Streptomyces xanthii</name>
    <dbReference type="NCBI Taxonomy" id="2768069"/>
    <lineage>
        <taxon>Bacteria</taxon>
        <taxon>Bacillati</taxon>
        <taxon>Actinomycetota</taxon>
        <taxon>Actinomycetes</taxon>
        <taxon>Kitasatosporales</taxon>
        <taxon>Streptomycetaceae</taxon>
        <taxon>Streptomyces</taxon>
    </lineage>
</organism>
<proteinExistence type="predicted"/>
<dbReference type="PANTHER" id="PTHR35333">
    <property type="entry name" value="BETA-LACTAMASE"/>
    <property type="match status" value="1"/>
</dbReference>
<dbReference type="GO" id="GO:0008800">
    <property type="term" value="F:beta-lactamase activity"/>
    <property type="evidence" value="ECO:0007669"/>
    <property type="project" value="InterPro"/>
</dbReference>
<dbReference type="PANTHER" id="PTHR35333:SF3">
    <property type="entry name" value="BETA-LACTAMASE-TYPE TRANSPEPTIDASE FOLD CONTAINING PROTEIN"/>
    <property type="match status" value="1"/>
</dbReference>
<protein>
    <submittedName>
        <fullName evidence="2">Serine hydrolase</fullName>
    </submittedName>
</protein>
<dbReference type="InterPro" id="IPR000871">
    <property type="entry name" value="Beta-lactam_class-A"/>
</dbReference>
<dbReference type="GO" id="GO:0030655">
    <property type="term" value="P:beta-lactam antibiotic catabolic process"/>
    <property type="evidence" value="ECO:0007669"/>
    <property type="project" value="InterPro"/>
</dbReference>
<dbReference type="Gene3D" id="3.40.710.10">
    <property type="entry name" value="DD-peptidase/beta-lactamase superfamily"/>
    <property type="match status" value="1"/>
</dbReference>
<dbReference type="Pfam" id="PF13354">
    <property type="entry name" value="Beta-lactamase2"/>
    <property type="match status" value="1"/>
</dbReference>
<dbReference type="RefSeq" id="WP_188339927.1">
    <property type="nucleotide sequence ID" value="NZ_CP061281.1"/>
</dbReference>
<name>A0A7H1BEU9_9ACTN</name>
<keyword evidence="3" id="KW-1185">Reference proteome</keyword>
<keyword evidence="2" id="KW-0378">Hydrolase</keyword>
<evidence type="ECO:0000259" key="1">
    <source>
        <dbReference type="Pfam" id="PF13354"/>
    </source>
</evidence>
<dbReference type="AlphaFoldDB" id="A0A7H1BEU9"/>
<evidence type="ECO:0000313" key="3">
    <source>
        <dbReference type="Proteomes" id="UP000516428"/>
    </source>
</evidence>